<dbReference type="Gene3D" id="2.30.42.10">
    <property type="match status" value="1"/>
</dbReference>
<proteinExistence type="predicted"/>
<gene>
    <name evidence="2" type="ORF">IW15_17790</name>
</gene>
<dbReference type="AlphaFoldDB" id="A0A086A2V3"/>
<dbReference type="STRING" id="445961.IW15_17790"/>
<dbReference type="GO" id="GO:0030288">
    <property type="term" value="C:outer membrane-bounded periplasmic space"/>
    <property type="evidence" value="ECO:0007669"/>
    <property type="project" value="TreeGrafter"/>
</dbReference>
<dbReference type="InterPro" id="IPR036034">
    <property type="entry name" value="PDZ_sf"/>
</dbReference>
<dbReference type="SUPFAM" id="SSF52096">
    <property type="entry name" value="ClpP/crotonase"/>
    <property type="match status" value="1"/>
</dbReference>
<organism evidence="2 3">
    <name type="scientific">Chryseobacterium soli</name>
    <dbReference type="NCBI Taxonomy" id="445961"/>
    <lineage>
        <taxon>Bacteria</taxon>
        <taxon>Pseudomonadati</taxon>
        <taxon>Bacteroidota</taxon>
        <taxon>Flavobacteriia</taxon>
        <taxon>Flavobacteriales</taxon>
        <taxon>Weeksellaceae</taxon>
        <taxon>Chryseobacterium group</taxon>
        <taxon>Chryseobacterium</taxon>
    </lineage>
</organism>
<dbReference type="EMBL" id="JPRH01000008">
    <property type="protein sequence ID" value="KFF11017.1"/>
    <property type="molecule type" value="Genomic_DNA"/>
</dbReference>
<dbReference type="SMART" id="SM00245">
    <property type="entry name" value="TSPc"/>
    <property type="match status" value="1"/>
</dbReference>
<dbReference type="Pfam" id="PF03572">
    <property type="entry name" value="Peptidase_S41"/>
    <property type="match status" value="1"/>
</dbReference>
<protein>
    <recommendedName>
        <fullName evidence="1">Tail specific protease domain-containing protein</fullName>
    </recommendedName>
</protein>
<dbReference type="InterPro" id="IPR029045">
    <property type="entry name" value="ClpP/crotonase-like_dom_sf"/>
</dbReference>
<dbReference type="SUPFAM" id="SSF50156">
    <property type="entry name" value="PDZ domain-like"/>
    <property type="match status" value="1"/>
</dbReference>
<comment type="caution">
    <text evidence="2">The sequence shown here is derived from an EMBL/GenBank/DDBJ whole genome shotgun (WGS) entry which is preliminary data.</text>
</comment>
<dbReference type="InterPro" id="IPR005151">
    <property type="entry name" value="Tail-specific_protease"/>
</dbReference>
<feature type="domain" description="Tail specific protease" evidence="1">
    <location>
        <begin position="327"/>
        <end position="538"/>
    </location>
</feature>
<dbReference type="Gene3D" id="3.90.226.10">
    <property type="entry name" value="2-enoyl-CoA Hydratase, Chain A, domain 1"/>
    <property type="match status" value="1"/>
</dbReference>
<dbReference type="Proteomes" id="UP000028705">
    <property type="component" value="Unassembled WGS sequence"/>
</dbReference>
<dbReference type="PANTHER" id="PTHR32060">
    <property type="entry name" value="TAIL-SPECIFIC PROTEASE"/>
    <property type="match status" value="1"/>
</dbReference>
<dbReference type="PANTHER" id="PTHR32060:SF30">
    <property type="entry name" value="CARBOXY-TERMINAL PROCESSING PROTEASE CTPA"/>
    <property type="match status" value="1"/>
</dbReference>
<evidence type="ECO:0000313" key="2">
    <source>
        <dbReference type="EMBL" id="KFF11017.1"/>
    </source>
</evidence>
<dbReference type="eggNOG" id="COG0793">
    <property type="taxonomic scope" value="Bacteria"/>
</dbReference>
<dbReference type="Gene3D" id="3.30.750.44">
    <property type="match status" value="1"/>
</dbReference>
<name>A0A086A2V3_9FLAO</name>
<dbReference type="GO" id="GO:0008236">
    <property type="term" value="F:serine-type peptidase activity"/>
    <property type="evidence" value="ECO:0007669"/>
    <property type="project" value="InterPro"/>
</dbReference>
<dbReference type="GO" id="GO:0004175">
    <property type="term" value="F:endopeptidase activity"/>
    <property type="evidence" value="ECO:0007669"/>
    <property type="project" value="TreeGrafter"/>
</dbReference>
<reference evidence="2 3" key="1">
    <citation type="submission" date="2014-07" db="EMBL/GenBank/DDBJ databases">
        <title>Genome of Chryseobacterium soli DSM 19298.</title>
        <authorList>
            <person name="Stropko S.J."/>
            <person name="Pipes S.E."/>
            <person name="Newman J."/>
        </authorList>
    </citation>
    <scope>NUCLEOTIDE SEQUENCE [LARGE SCALE GENOMIC DNA]</scope>
    <source>
        <strain evidence="2 3">DSM 19298</strain>
    </source>
</reference>
<sequence length="563" mass="64687">MTSILSAQTTKLSDQDLYTLGKTWGLIKYYHPAVSQGKIDWDAVLLKTFDNQSKADPNDIIMQWLSIADQSKFEEMPKKANECDSITVRNFDPSWIGTLKKIHQENKTRLLNLVNQPKNVGSFYSNPVENSIRFSSTNEKVYPNFSVQTKLLELFRIWNAIEYFYPYKYLLDHKWDDVLKKYIPVFKNIKNEQEYKAAVMQLSAEFEDTHTEFKNTYQYDVFGKLSAPFIFQIVDKTLVVTGVKDEAKMKKSGLEIGDLITEINGKPILKIIAEQSKYFSVSNESVRRREAYNYLFSGNSPAVEITGTKNNGKAFKTTIERMPRTFTNEWDRDGIPNYHLMYKGKTYEYLIWNEKESRLTPVFRLDDKVYFEFSSLKAGEIPALIEAHKNTKGMVFDLRSYNNNASLLKVFDYLFMKPQHFGIKTQADFSQPGKFCFVDNIIDKGYKYAGKENPNAYKGQVIVLINEYTQSAAELWAMIFKKVPGVIFVGSQTAGADGNKTFIKLTDGNELVFSGLGIYYPDGTETQRIGIKPDVIVRPNVESIRSKNDLLLLKAFELIDAKK</sequence>
<accession>A0A086A2V3</accession>
<keyword evidence="3" id="KW-1185">Reference proteome</keyword>
<dbReference type="GO" id="GO:0006508">
    <property type="term" value="P:proteolysis"/>
    <property type="evidence" value="ECO:0007669"/>
    <property type="project" value="InterPro"/>
</dbReference>
<evidence type="ECO:0000313" key="3">
    <source>
        <dbReference type="Proteomes" id="UP000028705"/>
    </source>
</evidence>
<evidence type="ECO:0000259" key="1">
    <source>
        <dbReference type="SMART" id="SM00245"/>
    </source>
</evidence>
<dbReference type="GO" id="GO:0007165">
    <property type="term" value="P:signal transduction"/>
    <property type="evidence" value="ECO:0007669"/>
    <property type="project" value="TreeGrafter"/>
</dbReference>